<keyword evidence="1 6" id="KW-0540">Nuclease</keyword>
<gene>
    <name evidence="7" type="primary">vsr</name>
    <name evidence="7" type="ORF">E8P82_07690</name>
</gene>
<comment type="similarity">
    <text evidence="6">Belongs to the vsr family.</text>
</comment>
<dbReference type="GO" id="GO:0004519">
    <property type="term" value="F:endonuclease activity"/>
    <property type="evidence" value="ECO:0007669"/>
    <property type="project" value="UniProtKB-KW"/>
</dbReference>
<dbReference type="OrthoDB" id="9801520at2"/>
<dbReference type="EMBL" id="SSWH01000005">
    <property type="protein sequence ID" value="THJ66801.1"/>
    <property type="molecule type" value="Genomic_DNA"/>
</dbReference>
<evidence type="ECO:0000256" key="6">
    <source>
        <dbReference type="PIRNR" id="PIRNR018267"/>
    </source>
</evidence>
<evidence type="ECO:0000256" key="1">
    <source>
        <dbReference type="ARBA" id="ARBA00022722"/>
    </source>
</evidence>
<keyword evidence="4 6" id="KW-0378">Hydrolase</keyword>
<dbReference type="EC" id="3.1.-.-" evidence="6"/>
<dbReference type="RefSeq" id="WP_136453901.1">
    <property type="nucleotide sequence ID" value="NZ_SSWH01000005.1"/>
</dbReference>
<evidence type="ECO:0000256" key="3">
    <source>
        <dbReference type="ARBA" id="ARBA00022763"/>
    </source>
</evidence>
<dbReference type="InterPro" id="IPR011335">
    <property type="entry name" value="Restrct_endonuc-II-like"/>
</dbReference>
<reference evidence="7 8" key="1">
    <citation type="submission" date="2019-04" db="EMBL/GenBank/DDBJ databases">
        <authorList>
            <person name="Liu Q."/>
            <person name="Xin Y.-H."/>
        </authorList>
    </citation>
    <scope>NUCLEOTIDE SEQUENCE [LARGE SCALE GENOMIC DNA]</scope>
    <source>
        <strain evidence="7 8">AM23</strain>
    </source>
</reference>
<keyword evidence="5 6" id="KW-0234">DNA repair</keyword>
<evidence type="ECO:0000256" key="4">
    <source>
        <dbReference type="ARBA" id="ARBA00022801"/>
    </source>
</evidence>
<dbReference type="SUPFAM" id="SSF52980">
    <property type="entry name" value="Restriction endonuclease-like"/>
    <property type="match status" value="1"/>
</dbReference>
<evidence type="ECO:0000313" key="8">
    <source>
        <dbReference type="Proteomes" id="UP000305233"/>
    </source>
</evidence>
<keyword evidence="2 6" id="KW-0255">Endonuclease</keyword>
<evidence type="ECO:0000313" key="7">
    <source>
        <dbReference type="EMBL" id="THJ66801.1"/>
    </source>
</evidence>
<organism evidence="7 8">
    <name type="scientific">Arthrobacter echini</name>
    <dbReference type="NCBI Taxonomy" id="1529066"/>
    <lineage>
        <taxon>Bacteria</taxon>
        <taxon>Bacillati</taxon>
        <taxon>Actinomycetota</taxon>
        <taxon>Actinomycetes</taxon>
        <taxon>Micrococcales</taxon>
        <taxon>Micrococcaceae</taxon>
        <taxon>Arthrobacter</taxon>
    </lineage>
</organism>
<dbReference type="GO" id="GO:0016787">
    <property type="term" value="F:hydrolase activity"/>
    <property type="evidence" value="ECO:0007669"/>
    <property type="project" value="UniProtKB-KW"/>
</dbReference>
<comment type="function">
    <text evidence="6">May nick specific sequences that contain T:G mispairs resulting from m5C-deamination.</text>
</comment>
<dbReference type="Gene3D" id="3.40.960.10">
    <property type="entry name" value="VSR Endonuclease"/>
    <property type="match status" value="1"/>
</dbReference>
<protein>
    <recommendedName>
        <fullName evidence="6">Very short patch repair endonuclease</fullName>
        <ecNumber evidence="6">3.1.-.-</ecNumber>
    </recommendedName>
</protein>
<dbReference type="Proteomes" id="UP000305233">
    <property type="component" value="Unassembled WGS sequence"/>
</dbReference>
<dbReference type="NCBIfam" id="TIGR00632">
    <property type="entry name" value="vsr"/>
    <property type="match status" value="1"/>
</dbReference>
<proteinExistence type="inferred from homology"/>
<sequence>MTDRLTPEQRSANMSKIRAANTKPEMQVRRMVHREGYRYLLHDKRLPGKPDLVFPGRRKVIFVNGCFWHHHVCRAGQYTPKTNAEFWSAKRQRNVERDAEQIQKLGELGWKIHVVWECELKHPDEVLQGLTHFLS</sequence>
<keyword evidence="8" id="KW-1185">Reference proteome</keyword>
<dbReference type="GO" id="GO:0006298">
    <property type="term" value="P:mismatch repair"/>
    <property type="evidence" value="ECO:0007669"/>
    <property type="project" value="UniProtKB-UniRule"/>
</dbReference>
<comment type="caution">
    <text evidence="7">The sequence shown here is derived from an EMBL/GenBank/DDBJ whole genome shotgun (WGS) entry which is preliminary data.</text>
</comment>
<dbReference type="Pfam" id="PF03852">
    <property type="entry name" value="Vsr"/>
    <property type="match status" value="1"/>
</dbReference>
<dbReference type="InterPro" id="IPR004603">
    <property type="entry name" value="DNA_mismatch_endonuc_vsr"/>
</dbReference>
<evidence type="ECO:0000256" key="2">
    <source>
        <dbReference type="ARBA" id="ARBA00022759"/>
    </source>
</evidence>
<dbReference type="AlphaFoldDB" id="A0A4S5E5L1"/>
<dbReference type="CDD" id="cd00221">
    <property type="entry name" value="Vsr"/>
    <property type="match status" value="1"/>
</dbReference>
<dbReference type="PIRSF" id="PIRSF018267">
    <property type="entry name" value="VSR_endonuc"/>
    <property type="match status" value="1"/>
</dbReference>
<evidence type="ECO:0000256" key="5">
    <source>
        <dbReference type="ARBA" id="ARBA00023204"/>
    </source>
</evidence>
<accession>A0A4S5E5L1</accession>
<keyword evidence="3 6" id="KW-0227">DNA damage</keyword>
<name>A0A4S5E5L1_9MICC</name>